<organism evidence="3 4">
    <name type="scientific">Hyaloscypha hepaticicola</name>
    <dbReference type="NCBI Taxonomy" id="2082293"/>
    <lineage>
        <taxon>Eukaryota</taxon>
        <taxon>Fungi</taxon>
        <taxon>Dikarya</taxon>
        <taxon>Ascomycota</taxon>
        <taxon>Pezizomycotina</taxon>
        <taxon>Leotiomycetes</taxon>
        <taxon>Helotiales</taxon>
        <taxon>Hyaloscyphaceae</taxon>
        <taxon>Hyaloscypha</taxon>
    </lineage>
</organism>
<evidence type="ECO:0000256" key="1">
    <source>
        <dbReference type="SAM" id="MobiDB-lite"/>
    </source>
</evidence>
<dbReference type="Proteomes" id="UP000235672">
    <property type="component" value="Unassembled WGS sequence"/>
</dbReference>
<evidence type="ECO:0000259" key="2">
    <source>
        <dbReference type="Pfam" id="PF01498"/>
    </source>
</evidence>
<dbReference type="EMBL" id="KZ613497">
    <property type="protein sequence ID" value="PMD17844.1"/>
    <property type="molecule type" value="Genomic_DNA"/>
</dbReference>
<name>A0A2J6PV00_9HELO</name>
<dbReference type="SUPFAM" id="SSF46689">
    <property type="entry name" value="Homeodomain-like"/>
    <property type="match status" value="1"/>
</dbReference>
<evidence type="ECO:0000313" key="4">
    <source>
        <dbReference type="Proteomes" id="UP000235672"/>
    </source>
</evidence>
<dbReference type="InterPro" id="IPR009057">
    <property type="entry name" value="Homeodomain-like_sf"/>
</dbReference>
<evidence type="ECO:0000313" key="3">
    <source>
        <dbReference type="EMBL" id="PMD17844.1"/>
    </source>
</evidence>
<protein>
    <recommendedName>
        <fullName evidence="2">Transposase Tc1-like domain-containing protein</fullName>
    </recommendedName>
</protein>
<dbReference type="OrthoDB" id="5151590at2759"/>
<dbReference type="InterPro" id="IPR002492">
    <property type="entry name" value="Transposase_Tc1-like"/>
</dbReference>
<feature type="region of interest" description="Disordered" evidence="1">
    <location>
        <begin position="1"/>
        <end position="23"/>
    </location>
</feature>
<accession>A0A2J6PV00</accession>
<dbReference type="Pfam" id="PF01498">
    <property type="entry name" value="HTH_Tnp_Tc3_2"/>
    <property type="match status" value="1"/>
</dbReference>
<dbReference type="GO" id="GO:0015074">
    <property type="term" value="P:DNA integration"/>
    <property type="evidence" value="ECO:0007669"/>
    <property type="project" value="InterPro"/>
</dbReference>
<keyword evidence="4" id="KW-1185">Reference proteome</keyword>
<reference evidence="3 4" key="1">
    <citation type="submission" date="2016-05" db="EMBL/GenBank/DDBJ databases">
        <title>A degradative enzymes factory behind the ericoid mycorrhizal symbiosis.</title>
        <authorList>
            <consortium name="DOE Joint Genome Institute"/>
            <person name="Martino E."/>
            <person name="Morin E."/>
            <person name="Grelet G."/>
            <person name="Kuo A."/>
            <person name="Kohler A."/>
            <person name="Daghino S."/>
            <person name="Barry K."/>
            <person name="Choi C."/>
            <person name="Cichocki N."/>
            <person name="Clum A."/>
            <person name="Copeland A."/>
            <person name="Hainaut M."/>
            <person name="Haridas S."/>
            <person name="Labutti K."/>
            <person name="Lindquist E."/>
            <person name="Lipzen A."/>
            <person name="Khouja H.-R."/>
            <person name="Murat C."/>
            <person name="Ohm R."/>
            <person name="Olson A."/>
            <person name="Spatafora J."/>
            <person name="Veneault-Fourrey C."/>
            <person name="Henrissat B."/>
            <person name="Grigoriev I."/>
            <person name="Martin F."/>
            <person name="Perotto S."/>
        </authorList>
    </citation>
    <scope>NUCLEOTIDE SEQUENCE [LARGE SCALE GENOMIC DNA]</scope>
    <source>
        <strain evidence="3 4">UAMH 7357</strain>
    </source>
</reference>
<sequence>MKLPGAQRQPLGEVSPNQRSRVVSARDHGIHYPVIARMEQLNSQTCRSIVANAPHQVSCITPKRNGTPALLTEGDIRLIRRAITINPKITAQQLKVSCADHVSKKTIYRYLKKSGIQKWRAK</sequence>
<feature type="domain" description="Transposase Tc1-like" evidence="2">
    <location>
        <begin position="77"/>
        <end position="122"/>
    </location>
</feature>
<dbReference type="GO" id="GO:0003677">
    <property type="term" value="F:DNA binding"/>
    <property type="evidence" value="ECO:0007669"/>
    <property type="project" value="InterPro"/>
</dbReference>
<dbReference type="GO" id="GO:0006313">
    <property type="term" value="P:DNA transposition"/>
    <property type="evidence" value="ECO:0007669"/>
    <property type="project" value="InterPro"/>
</dbReference>
<gene>
    <name evidence="3" type="ORF">NA56DRAFT_260051</name>
</gene>
<proteinExistence type="predicted"/>
<dbReference type="AlphaFoldDB" id="A0A2J6PV00"/>